<dbReference type="GO" id="GO:0008610">
    <property type="term" value="P:lipid biosynthetic process"/>
    <property type="evidence" value="ECO:0007669"/>
    <property type="project" value="InterPro"/>
</dbReference>
<evidence type="ECO:0000256" key="1">
    <source>
        <dbReference type="ARBA" id="ARBA00004127"/>
    </source>
</evidence>
<dbReference type="PANTHER" id="PTHR21624:SF1">
    <property type="entry name" value="ALKYLGLYCEROL MONOOXYGENASE"/>
    <property type="match status" value="1"/>
</dbReference>
<dbReference type="RefSeq" id="WP_162447268.1">
    <property type="nucleotide sequence ID" value="NZ_CP048222.1"/>
</dbReference>
<feature type="transmembrane region" description="Helical" evidence="7">
    <location>
        <begin position="40"/>
        <end position="63"/>
    </location>
</feature>
<evidence type="ECO:0000256" key="7">
    <source>
        <dbReference type="SAM" id="Phobius"/>
    </source>
</evidence>
<evidence type="ECO:0000256" key="3">
    <source>
        <dbReference type="ARBA" id="ARBA00022989"/>
    </source>
</evidence>
<feature type="transmembrane region" description="Helical" evidence="7">
    <location>
        <begin position="6"/>
        <end position="24"/>
    </location>
</feature>
<dbReference type="GO" id="GO:0005506">
    <property type="term" value="F:iron ion binding"/>
    <property type="evidence" value="ECO:0007669"/>
    <property type="project" value="InterPro"/>
</dbReference>
<dbReference type="Proteomes" id="UP000480178">
    <property type="component" value="Chromosome"/>
</dbReference>
<organism evidence="9 10">
    <name type="scientific">Rhodocytophaga rosea</name>
    <dbReference type="NCBI Taxonomy" id="2704465"/>
    <lineage>
        <taxon>Bacteria</taxon>
        <taxon>Pseudomonadati</taxon>
        <taxon>Bacteroidota</taxon>
        <taxon>Cytophagia</taxon>
        <taxon>Cytophagales</taxon>
        <taxon>Rhodocytophagaceae</taxon>
        <taxon>Rhodocytophaga</taxon>
    </lineage>
</organism>
<evidence type="ECO:0000259" key="8">
    <source>
        <dbReference type="Pfam" id="PF04116"/>
    </source>
</evidence>
<sequence length="306" mass="35942">MIDPIVYATPVFAVLIIAEIILSIKHEEHLYETKDFKNSLYLAFGASVITSLTKIAVLGIFFFLYESFKGIRLQLLGYESLGWAWWVWILAFFADDFSFYWYHRMSHSIRFLWAAHVVHHSSKYFNLGSGIRNGWTTMFYKPLFWLWMPLLGFHPIMVATAISINSIYQFFLHSKKVPHLGFIEYIFNTPKLHQVHHSSDMQYLDKNHGGILIIWDKLFGTFEREPDTNTLTFGLPKGPDTYNPFKVVFYEYNNIWHDMRKVPSWKTKLKYMFYSPGWSHDGSTKTAKQIQAGLKKQNQRANTYSA</sequence>
<feature type="domain" description="Fatty acid hydroxylase" evidence="8">
    <location>
        <begin position="88"/>
        <end position="221"/>
    </location>
</feature>
<dbReference type="GO" id="GO:0016020">
    <property type="term" value="C:membrane"/>
    <property type="evidence" value="ECO:0007669"/>
    <property type="project" value="GOC"/>
</dbReference>
<dbReference type="InterPro" id="IPR006694">
    <property type="entry name" value="Fatty_acid_hydroxylase"/>
</dbReference>
<feature type="transmembrane region" description="Helical" evidence="7">
    <location>
        <begin position="144"/>
        <end position="168"/>
    </location>
</feature>
<name>A0A6C0GT49_9BACT</name>
<dbReference type="PANTHER" id="PTHR21624">
    <property type="entry name" value="STEROL DESATURASE-RELATED PROTEIN"/>
    <property type="match status" value="1"/>
</dbReference>
<evidence type="ECO:0000256" key="5">
    <source>
        <dbReference type="ARBA" id="ARBA00023098"/>
    </source>
</evidence>
<keyword evidence="3 7" id="KW-1133">Transmembrane helix</keyword>
<evidence type="ECO:0000256" key="6">
    <source>
        <dbReference type="ARBA" id="ARBA00023136"/>
    </source>
</evidence>
<dbReference type="InterPro" id="IPR051689">
    <property type="entry name" value="Sterol_desaturase/TMEM195"/>
</dbReference>
<dbReference type="Pfam" id="PF04116">
    <property type="entry name" value="FA_hydroxylase"/>
    <property type="match status" value="1"/>
</dbReference>
<keyword evidence="4" id="KW-0560">Oxidoreductase</keyword>
<keyword evidence="2 7" id="KW-0812">Transmembrane</keyword>
<evidence type="ECO:0000256" key="2">
    <source>
        <dbReference type="ARBA" id="ARBA00022692"/>
    </source>
</evidence>
<evidence type="ECO:0000313" key="9">
    <source>
        <dbReference type="EMBL" id="QHT71329.1"/>
    </source>
</evidence>
<evidence type="ECO:0000256" key="4">
    <source>
        <dbReference type="ARBA" id="ARBA00023002"/>
    </source>
</evidence>
<feature type="transmembrane region" description="Helical" evidence="7">
    <location>
        <begin position="83"/>
        <end position="102"/>
    </location>
</feature>
<dbReference type="EMBL" id="CP048222">
    <property type="protein sequence ID" value="QHT71329.1"/>
    <property type="molecule type" value="Genomic_DNA"/>
</dbReference>
<accession>A0A6C0GT49</accession>
<gene>
    <name evidence="9" type="ORF">GXP67_34075</name>
</gene>
<keyword evidence="6 7" id="KW-0472">Membrane</keyword>
<comment type="subcellular location">
    <subcellularLocation>
        <location evidence="1">Endomembrane system</location>
        <topology evidence="1">Multi-pass membrane protein</topology>
    </subcellularLocation>
</comment>
<keyword evidence="5" id="KW-0443">Lipid metabolism</keyword>
<dbReference type="GO" id="GO:0012505">
    <property type="term" value="C:endomembrane system"/>
    <property type="evidence" value="ECO:0007669"/>
    <property type="project" value="UniProtKB-SubCell"/>
</dbReference>
<dbReference type="AlphaFoldDB" id="A0A6C0GT49"/>
<keyword evidence="10" id="KW-1185">Reference proteome</keyword>
<proteinExistence type="predicted"/>
<dbReference type="GO" id="GO:0050479">
    <property type="term" value="F:glyceryl-ether monooxygenase activity"/>
    <property type="evidence" value="ECO:0007669"/>
    <property type="project" value="TreeGrafter"/>
</dbReference>
<evidence type="ECO:0000313" key="10">
    <source>
        <dbReference type="Proteomes" id="UP000480178"/>
    </source>
</evidence>
<reference evidence="9 10" key="1">
    <citation type="submission" date="2020-01" db="EMBL/GenBank/DDBJ databases">
        <authorList>
            <person name="Kim M.K."/>
        </authorList>
    </citation>
    <scope>NUCLEOTIDE SEQUENCE [LARGE SCALE GENOMIC DNA]</scope>
    <source>
        <strain evidence="9 10">172606-1</strain>
    </source>
</reference>
<dbReference type="GO" id="GO:0006643">
    <property type="term" value="P:membrane lipid metabolic process"/>
    <property type="evidence" value="ECO:0007669"/>
    <property type="project" value="TreeGrafter"/>
</dbReference>
<protein>
    <submittedName>
        <fullName evidence="9">Sterol desaturase family protein</fullName>
    </submittedName>
</protein>
<dbReference type="KEGG" id="rhoz:GXP67_34075"/>